<keyword evidence="1 4" id="KW-0489">Methyltransferase</keyword>
<dbReference type="KEGG" id="tbk:HF295_06985"/>
<dbReference type="InterPro" id="IPR010280">
    <property type="entry name" value="U5_MeTrfase_fam"/>
</dbReference>
<dbReference type="PROSITE" id="PS01231">
    <property type="entry name" value="TRMA_2"/>
    <property type="match status" value="1"/>
</dbReference>
<feature type="binding site" evidence="4">
    <location>
        <position position="380"/>
    </location>
    <ligand>
        <name>S-adenosyl-L-methionine</name>
        <dbReference type="ChEBI" id="CHEBI:59789"/>
    </ligand>
</feature>
<keyword evidence="3 4" id="KW-0949">S-adenosyl-L-methionine</keyword>
<evidence type="ECO:0000256" key="4">
    <source>
        <dbReference type="PROSITE-ProRule" id="PRU01024"/>
    </source>
</evidence>
<feature type="binding site" evidence="4">
    <location>
        <position position="334"/>
    </location>
    <ligand>
        <name>S-adenosyl-L-methionine</name>
        <dbReference type="ChEBI" id="CHEBI:59789"/>
    </ligand>
</feature>
<evidence type="ECO:0000256" key="3">
    <source>
        <dbReference type="ARBA" id="ARBA00022691"/>
    </source>
</evidence>
<protein>
    <submittedName>
        <fullName evidence="7">23S rRNA (Uracil(1939)-C(5))-methyltransferase RlmD</fullName>
        <ecNumber evidence="7">2.1.1.190</ecNumber>
    </submittedName>
</protein>
<feature type="active site" description="Nucleophile" evidence="4">
    <location>
        <position position="407"/>
    </location>
</feature>
<evidence type="ECO:0000256" key="1">
    <source>
        <dbReference type="ARBA" id="ARBA00022603"/>
    </source>
</evidence>
<evidence type="ECO:0000256" key="5">
    <source>
        <dbReference type="PROSITE-ProRule" id="PRU10015"/>
    </source>
</evidence>
<comment type="similarity">
    <text evidence="4">Belongs to the class I-like SAM-binding methyltransferase superfamily. RNA M5U methyltransferase family.</text>
</comment>
<dbReference type="FunFam" id="3.40.50.150:FF:000009">
    <property type="entry name" value="23S rRNA (Uracil(1939)-C(5))-methyltransferase RlmD"/>
    <property type="match status" value="1"/>
</dbReference>
<dbReference type="GO" id="GO:0070475">
    <property type="term" value="P:rRNA base methylation"/>
    <property type="evidence" value="ECO:0007669"/>
    <property type="project" value="TreeGrafter"/>
</dbReference>
<dbReference type="CDD" id="cd02440">
    <property type="entry name" value="AdoMet_MTases"/>
    <property type="match status" value="1"/>
</dbReference>
<feature type="binding site" evidence="4">
    <location>
        <position position="313"/>
    </location>
    <ligand>
        <name>S-adenosyl-L-methionine</name>
        <dbReference type="ChEBI" id="CHEBI:59789"/>
    </ligand>
</feature>
<organism evidence="7 8">
    <name type="scientific">Hujiaoplasma nucleasis</name>
    <dbReference type="NCBI Taxonomy" id="2725268"/>
    <lineage>
        <taxon>Bacteria</taxon>
        <taxon>Bacillati</taxon>
        <taxon>Mycoplasmatota</taxon>
        <taxon>Mollicutes</taxon>
        <taxon>Candidatus Izemoplasmatales</taxon>
        <taxon>Hujiaoplasmataceae</taxon>
        <taxon>Hujiaoplasma</taxon>
    </lineage>
</organism>
<dbReference type="Gene3D" id="2.40.50.1070">
    <property type="match status" value="1"/>
</dbReference>
<dbReference type="Pfam" id="PF01938">
    <property type="entry name" value="TRAM"/>
    <property type="match status" value="1"/>
</dbReference>
<keyword evidence="2 4" id="KW-0808">Transferase</keyword>
<evidence type="ECO:0000313" key="7">
    <source>
        <dbReference type="EMBL" id="QLY40601.1"/>
    </source>
</evidence>
<dbReference type="PANTHER" id="PTHR11061">
    <property type="entry name" value="RNA M5U METHYLTRANSFERASE"/>
    <property type="match status" value="1"/>
</dbReference>
<dbReference type="PROSITE" id="PS51687">
    <property type="entry name" value="SAM_MT_RNA_M5U"/>
    <property type="match status" value="1"/>
</dbReference>
<dbReference type="Gene3D" id="3.40.50.150">
    <property type="entry name" value="Vaccinia Virus protein VP39"/>
    <property type="match status" value="1"/>
</dbReference>
<feature type="active site" evidence="5">
    <location>
        <position position="407"/>
    </location>
</feature>
<dbReference type="InterPro" id="IPR030390">
    <property type="entry name" value="MeTrfase_TrmA_AS"/>
</dbReference>
<dbReference type="Pfam" id="PF05958">
    <property type="entry name" value="tRNA_U5-meth_tr"/>
    <property type="match status" value="1"/>
</dbReference>
<feature type="binding site" evidence="4">
    <location>
        <position position="284"/>
    </location>
    <ligand>
        <name>S-adenosyl-L-methionine</name>
        <dbReference type="ChEBI" id="CHEBI:59789"/>
    </ligand>
</feature>
<dbReference type="Proteomes" id="UP000512167">
    <property type="component" value="Chromosome"/>
</dbReference>
<dbReference type="GO" id="GO:0070041">
    <property type="term" value="F:rRNA (uridine-C5-)-methyltransferase activity"/>
    <property type="evidence" value="ECO:0007669"/>
    <property type="project" value="TreeGrafter"/>
</dbReference>
<dbReference type="SUPFAM" id="SSF53335">
    <property type="entry name" value="S-adenosyl-L-methionine-dependent methyltransferases"/>
    <property type="match status" value="1"/>
</dbReference>
<dbReference type="InterPro" id="IPR029063">
    <property type="entry name" value="SAM-dependent_MTases_sf"/>
</dbReference>
<feature type="domain" description="TRAM" evidence="6">
    <location>
        <begin position="1"/>
        <end position="61"/>
    </location>
</feature>
<dbReference type="EC" id="2.1.1.190" evidence="7"/>
<evidence type="ECO:0000313" key="8">
    <source>
        <dbReference type="Proteomes" id="UP000512167"/>
    </source>
</evidence>
<dbReference type="InterPro" id="IPR002792">
    <property type="entry name" value="TRAM_dom"/>
</dbReference>
<dbReference type="SUPFAM" id="SSF50249">
    <property type="entry name" value="Nucleic acid-binding proteins"/>
    <property type="match status" value="1"/>
</dbReference>
<dbReference type="InterPro" id="IPR030391">
    <property type="entry name" value="MeTrfase_TrmA_CS"/>
</dbReference>
<sequence>MSENQNEKFIVEAIDLTHDGLAVTRLDDGYTVFVEDLLKGETAEIEITHRRKNFGFGQVVTRINRSPYRQAPKCKHFYECGGCQLMHMDYDVQVAFKKYRVESMLKKIGVDNIDVDDMVSMVNPYYYRNKVEIKFANGKEGIEAGFYQTKSHDVVDIEECFIMPKKSFQLLTLIKNLFNQYKISAFDEKTKNGLVKSIIIRESSKHKEILVLMNLSASKLPNERKFIKRLAEQQSELVGVGIIKTDDDSDYHLNKPIRLVYGKRFIYDTILDVKYRIGFKSFFQVNPLQTERLYSTAIEMAGLSLKDKVIDAYSGIGSIALNIANKVYKVFGIEQLRAAVYDAKRNAKLNNIKNAFFEVGDAEKVISKWKKYSFDAIFFDPPRKGCKKEFLKTVVDMKIPKIIYISCNPATLGRDLEYLINHDYEIKKVAPVDMFPQTSHVESIVLLSLKTA</sequence>
<dbReference type="NCBIfam" id="TIGR00479">
    <property type="entry name" value="rumA"/>
    <property type="match status" value="1"/>
</dbReference>
<dbReference type="Gene3D" id="2.40.50.140">
    <property type="entry name" value="Nucleic acid-binding proteins"/>
    <property type="match status" value="1"/>
</dbReference>
<evidence type="ECO:0000259" key="6">
    <source>
        <dbReference type="PROSITE" id="PS50926"/>
    </source>
</evidence>
<dbReference type="RefSeq" id="WP_312031447.1">
    <property type="nucleotide sequence ID" value="NZ_CP051151.1"/>
</dbReference>
<keyword evidence="8" id="KW-1185">Reference proteome</keyword>
<proteinExistence type="inferred from homology"/>
<gene>
    <name evidence="7" type="primary">rlmD</name>
    <name evidence="7" type="ORF">HF295_06985</name>
</gene>
<reference evidence="7 8" key="1">
    <citation type="submission" date="2020-04" db="EMBL/GenBank/DDBJ databases">
        <authorList>
            <person name="Zheng R.K."/>
            <person name="Sun C.M."/>
        </authorList>
    </citation>
    <scope>NUCLEOTIDE SEQUENCE [LARGE SCALE GENOMIC DNA]</scope>
    <source>
        <strain evidence="8">zrk29</strain>
    </source>
</reference>
<name>A0A7L6N4W2_9MOLU</name>
<evidence type="ECO:0000256" key="2">
    <source>
        <dbReference type="ARBA" id="ARBA00022679"/>
    </source>
</evidence>
<dbReference type="PROSITE" id="PS50926">
    <property type="entry name" value="TRAM"/>
    <property type="match status" value="1"/>
</dbReference>
<dbReference type="PANTHER" id="PTHR11061:SF30">
    <property type="entry name" value="TRNA (URACIL(54)-C(5))-METHYLTRANSFERASE"/>
    <property type="match status" value="1"/>
</dbReference>
<dbReference type="PROSITE" id="PS01230">
    <property type="entry name" value="TRMA_1"/>
    <property type="match status" value="1"/>
</dbReference>
<dbReference type="AlphaFoldDB" id="A0A7L6N4W2"/>
<dbReference type="EMBL" id="CP051151">
    <property type="protein sequence ID" value="QLY40601.1"/>
    <property type="molecule type" value="Genomic_DNA"/>
</dbReference>
<accession>A0A7L6N4W2</accession>
<dbReference type="InterPro" id="IPR012340">
    <property type="entry name" value="NA-bd_OB-fold"/>
</dbReference>